<evidence type="ECO:0000256" key="10">
    <source>
        <dbReference type="ARBA" id="ARBA00025699"/>
    </source>
</evidence>
<dbReference type="Proteomes" id="UP000326464">
    <property type="component" value="Unassembled WGS sequence"/>
</dbReference>
<dbReference type="Pfam" id="PF20260">
    <property type="entry name" value="PUA_4"/>
    <property type="match status" value="1"/>
</dbReference>
<dbReference type="Gene3D" id="3.40.1280.10">
    <property type="match status" value="1"/>
</dbReference>
<keyword evidence="8 12" id="KW-0808">Transferase</keyword>
<evidence type="ECO:0000259" key="13">
    <source>
        <dbReference type="Pfam" id="PF04452"/>
    </source>
</evidence>
<dbReference type="PANTHER" id="PTHR30027">
    <property type="entry name" value="RIBOSOMAL RNA SMALL SUBUNIT METHYLTRANSFERASE E"/>
    <property type="match status" value="1"/>
</dbReference>
<dbReference type="OrthoDB" id="9808126at2"/>
<gene>
    <name evidence="15" type="ORF">FNH21_08655</name>
</gene>
<dbReference type="InterPro" id="IPR046886">
    <property type="entry name" value="RsmE_MTase_dom"/>
</dbReference>
<evidence type="ECO:0000256" key="7">
    <source>
        <dbReference type="ARBA" id="ARBA00022603"/>
    </source>
</evidence>
<dbReference type="GO" id="GO:0005737">
    <property type="term" value="C:cytoplasm"/>
    <property type="evidence" value="ECO:0007669"/>
    <property type="project" value="UniProtKB-SubCell"/>
</dbReference>
<comment type="catalytic activity">
    <reaction evidence="11 12">
        <text>uridine(1498) in 16S rRNA + S-adenosyl-L-methionine = N(3)-methyluridine(1498) in 16S rRNA + S-adenosyl-L-homocysteine + H(+)</text>
        <dbReference type="Rhea" id="RHEA:42920"/>
        <dbReference type="Rhea" id="RHEA-COMP:10283"/>
        <dbReference type="Rhea" id="RHEA-COMP:10284"/>
        <dbReference type="ChEBI" id="CHEBI:15378"/>
        <dbReference type="ChEBI" id="CHEBI:57856"/>
        <dbReference type="ChEBI" id="CHEBI:59789"/>
        <dbReference type="ChEBI" id="CHEBI:65315"/>
        <dbReference type="ChEBI" id="CHEBI:74502"/>
        <dbReference type="EC" id="2.1.1.193"/>
    </reaction>
</comment>
<dbReference type="InterPro" id="IPR006700">
    <property type="entry name" value="RsmE"/>
</dbReference>
<evidence type="ECO:0000256" key="12">
    <source>
        <dbReference type="PIRNR" id="PIRNR015601"/>
    </source>
</evidence>
<dbReference type="Gene3D" id="2.40.240.20">
    <property type="entry name" value="Hypothetical PUA domain-like, domain 1"/>
    <property type="match status" value="1"/>
</dbReference>
<dbReference type="GO" id="GO:0070475">
    <property type="term" value="P:rRNA base methylation"/>
    <property type="evidence" value="ECO:0007669"/>
    <property type="project" value="TreeGrafter"/>
</dbReference>
<evidence type="ECO:0000259" key="14">
    <source>
        <dbReference type="Pfam" id="PF20260"/>
    </source>
</evidence>
<evidence type="ECO:0000313" key="16">
    <source>
        <dbReference type="Proteomes" id="UP000326464"/>
    </source>
</evidence>
<name>A0A7X1NPU1_9MICC</name>
<dbReference type="AlphaFoldDB" id="A0A7X1NPU1"/>
<dbReference type="InterPro" id="IPR046887">
    <property type="entry name" value="RsmE_PUA-like"/>
</dbReference>
<dbReference type="InterPro" id="IPR015947">
    <property type="entry name" value="PUA-like_sf"/>
</dbReference>
<dbReference type="RefSeq" id="WP_152814388.1">
    <property type="nucleotide sequence ID" value="NZ_VJXX01000002.1"/>
</dbReference>
<dbReference type="SUPFAM" id="SSF75217">
    <property type="entry name" value="alpha/beta knot"/>
    <property type="match status" value="1"/>
</dbReference>
<sequence>MTRPLFFAPGTEVRSARPGGAFVLGGDEGRHAATVRRLGQGERIDVSDSAGYRLTGVIAAVGAGTVELTVESAGQDPAPLHRLVLVQALAKAGRDEQAVEAATELGVDAVVPWHAERSIVRWRGEKAEKGRQKWLSLVTAASKQSRRSFVPDVLPVMDTAGLTAWTASVDHVVVLHEDADASLSDHLAVLRSSGGLDGPTTTAVVVGPEGGIGDAELGKLRSAGAESARLGPHVLRSSSAGPAALVLLNHLLGRW</sequence>
<evidence type="ECO:0000256" key="11">
    <source>
        <dbReference type="ARBA" id="ARBA00047944"/>
    </source>
</evidence>
<evidence type="ECO:0000256" key="3">
    <source>
        <dbReference type="ARBA" id="ARBA00012328"/>
    </source>
</evidence>
<evidence type="ECO:0000256" key="5">
    <source>
        <dbReference type="ARBA" id="ARBA00022490"/>
    </source>
</evidence>
<comment type="subcellular location">
    <subcellularLocation>
        <location evidence="1 12">Cytoplasm</location>
    </subcellularLocation>
</comment>
<comment type="function">
    <text evidence="10 12">Specifically methylates the N3 position of the uracil ring of uridine 1498 (m3U1498) in 16S rRNA. Acts on the fully assembled 30S ribosomal subunit.</text>
</comment>
<evidence type="ECO:0000256" key="1">
    <source>
        <dbReference type="ARBA" id="ARBA00004496"/>
    </source>
</evidence>
<evidence type="ECO:0000256" key="6">
    <source>
        <dbReference type="ARBA" id="ARBA00022552"/>
    </source>
</evidence>
<dbReference type="Pfam" id="PF04452">
    <property type="entry name" value="Methyltrans_RNA"/>
    <property type="match status" value="1"/>
</dbReference>
<organism evidence="15 16">
    <name type="scientific">Arthrobacter bussei</name>
    <dbReference type="NCBI Taxonomy" id="2594179"/>
    <lineage>
        <taxon>Bacteria</taxon>
        <taxon>Bacillati</taxon>
        <taxon>Actinomycetota</taxon>
        <taxon>Actinomycetes</taxon>
        <taxon>Micrococcales</taxon>
        <taxon>Micrococcaceae</taxon>
        <taxon>Arthrobacter</taxon>
    </lineage>
</organism>
<dbReference type="PANTHER" id="PTHR30027:SF3">
    <property type="entry name" value="16S RRNA (URACIL(1498)-N(3))-METHYLTRANSFERASE"/>
    <property type="match status" value="1"/>
</dbReference>
<keyword evidence="9 12" id="KW-0949">S-adenosyl-L-methionine</keyword>
<dbReference type="EC" id="2.1.1.193" evidence="3 12"/>
<evidence type="ECO:0000313" key="15">
    <source>
        <dbReference type="EMBL" id="MPY10786.1"/>
    </source>
</evidence>
<dbReference type="EMBL" id="VJXX01000002">
    <property type="protein sequence ID" value="MPY10786.1"/>
    <property type="molecule type" value="Genomic_DNA"/>
</dbReference>
<dbReference type="InterPro" id="IPR029026">
    <property type="entry name" value="tRNA_m1G_MTases_N"/>
</dbReference>
<evidence type="ECO:0000256" key="2">
    <source>
        <dbReference type="ARBA" id="ARBA00005528"/>
    </source>
</evidence>
<dbReference type="PIRSF" id="PIRSF015601">
    <property type="entry name" value="MTase_slr0722"/>
    <property type="match status" value="1"/>
</dbReference>
<accession>A0A7X1NPU1</accession>
<keyword evidence="16" id="KW-1185">Reference proteome</keyword>
<proteinExistence type="inferred from homology"/>
<protein>
    <recommendedName>
        <fullName evidence="4 12">Ribosomal RNA small subunit methyltransferase E</fullName>
        <ecNumber evidence="3 12">2.1.1.193</ecNumber>
    </recommendedName>
</protein>
<reference evidence="16" key="1">
    <citation type="submission" date="2019-07" db="EMBL/GenBank/DDBJ databases">
        <title>Arthrobacter KR32 sp. nov., isolated from mountain cheese made of cows milk.</title>
        <authorList>
            <person name="Flegler A."/>
        </authorList>
    </citation>
    <scope>NUCLEOTIDE SEQUENCE [LARGE SCALE GENOMIC DNA]</scope>
    <source>
        <strain evidence="16">KR32</strain>
    </source>
</reference>
<comment type="similarity">
    <text evidence="2 12">Belongs to the RNA methyltransferase RsmE family.</text>
</comment>
<feature type="domain" description="Ribosomal RNA small subunit methyltransferase E PUA-like" evidence="14">
    <location>
        <begin position="24"/>
        <end position="70"/>
    </location>
</feature>
<dbReference type="GO" id="GO:0070042">
    <property type="term" value="F:rRNA (uridine-N3-)-methyltransferase activity"/>
    <property type="evidence" value="ECO:0007669"/>
    <property type="project" value="TreeGrafter"/>
</dbReference>
<feature type="domain" description="Ribosomal RNA small subunit methyltransferase E methyltransferase" evidence="13">
    <location>
        <begin position="79"/>
        <end position="248"/>
    </location>
</feature>
<comment type="caution">
    <text evidence="15">The sequence shown here is derived from an EMBL/GenBank/DDBJ whole genome shotgun (WGS) entry which is preliminary data.</text>
</comment>
<dbReference type="NCBIfam" id="NF008693">
    <property type="entry name" value="PRK11713.2-3"/>
    <property type="match status" value="1"/>
</dbReference>
<dbReference type="NCBIfam" id="TIGR00046">
    <property type="entry name" value="RsmE family RNA methyltransferase"/>
    <property type="match status" value="1"/>
</dbReference>
<evidence type="ECO:0000256" key="4">
    <source>
        <dbReference type="ARBA" id="ARBA00013673"/>
    </source>
</evidence>
<keyword evidence="5 12" id="KW-0963">Cytoplasm</keyword>
<keyword evidence="6 12" id="KW-0698">rRNA processing</keyword>
<dbReference type="CDD" id="cd18084">
    <property type="entry name" value="RsmE-like"/>
    <property type="match status" value="1"/>
</dbReference>
<evidence type="ECO:0000256" key="9">
    <source>
        <dbReference type="ARBA" id="ARBA00022691"/>
    </source>
</evidence>
<evidence type="ECO:0000256" key="8">
    <source>
        <dbReference type="ARBA" id="ARBA00022679"/>
    </source>
</evidence>
<dbReference type="SUPFAM" id="SSF88697">
    <property type="entry name" value="PUA domain-like"/>
    <property type="match status" value="1"/>
</dbReference>
<dbReference type="InterPro" id="IPR029028">
    <property type="entry name" value="Alpha/beta_knot_MTases"/>
</dbReference>
<keyword evidence="7 12" id="KW-0489">Methyltransferase</keyword>